<dbReference type="AlphaFoldDB" id="A0A4D7C117"/>
<dbReference type="SUPFAM" id="SSF46785">
    <property type="entry name" value="Winged helix' DNA-binding domain"/>
    <property type="match status" value="1"/>
</dbReference>
<dbReference type="NCBIfam" id="TIGR02944">
    <property type="entry name" value="suf_reg_Xantho"/>
    <property type="match status" value="1"/>
</dbReference>
<protein>
    <submittedName>
        <fullName evidence="1">SUF system Fe-S cluster assembly regulator</fullName>
    </submittedName>
</protein>
<name>A0A4D7C117_9SPHN</name>
<dbReference type="PANTHER" id="PTHR33221:SF2">
    <property type="entry name" value="TRANSCRIPTIONAL REGULATOR"/>
    <property type="match status" value="1"/>
</dbReference>
<dbReference type="Gene3D" id="1.10.10.10">
    <property type="entry name" value="Winged helix-like DNA-binding domain superfamily/Winged helix DNA-binding domain"/>
    <property type="match status" value="1"/>
</dbReference>
<dbReference type="EMBL" id="CP039704">
    <property type="protein sequence ID" value="QCI79404.1"/>
    <property type="molecule type" value="Genomic_DNA"/>
</dbReference>
<dbReference type="Proteomes" id="UP000298714">
    <property type="component" value="Chromosome"/>
</dbReference>
<dbReference type="GO" id="GO:0003700">
    <property type="term" value="F:DNA-binding transcription factor activity"/>
    <property type="evidence" value="ECO:0007669"/>
    <property type="project" value="TreeGrafter"/>
</dbReference>
<accession>A0A4D7C117</accession>
<dbReference type="Pfam" id="PF02082">
    <property type="entry name" value="Rrf2"/>
    <property type="match status" value="1"/>
</dbReference>
<reference evidence="2" key="1">
    <citation type="submission" date="2019-04" db="EMBL/GenBank/DDBJ databases">
        <title>Complete genome sequence of Sphingomonas sp. W1-2-3.</title>
        <authorList>
            <person name="Im W.T."/>
        </authorList>
    </citation>
    <scope>NUCLEOTIDE SEQUENCE [LARGE SCALE GENOMIC DNA]</scope>
    <source>
        <strain evidence="2">W1-2-3</strain>
    </source>
</reference>
<organism evidence="1 2">
    <name type="scientific">Hankyongella ginsenosidimutans</name>
    <dbReference type="NCBI Taxonomy" id="1763828"/>
    <lineage>
        <taxon>Bacteria</taxon>
        <taxon>Pseudomonadati</taxon>
        <taxon>Pseudomonadota</taxon>
        <taxon>Alphaproteobacteria</taxon>
        <taxon>Sphingomonadales</taxon>
        <taxon>Sphingomonadaceae</taxon>
        <taxon>Hankyongella</taxon>
    </lineage>
</organism>
<proteinExistence type="predicted"/>
<dbReference type="InterPro" id="IPR036390">
    <property type="entry name" value="WH_DNA-bd_sf"/>
</dbReference>
<dbReference type="InterPro" id="IPR014290">
    <property type="entry name" value="SUF_FeS_clus_asmbl_reg"/>
</dbReference>
<dbReference type="InterPro" id="IPR036388">
    <property type="entry name" value="WH-like_DNA-bd_sf"/>
</dbReference>
<dbReference type="RefSeq" id="WP_222874241.1">
    <property type="nucleotide sequence ID" value="NZ_CP039704.1"/>
</dbReference>
<dbReference type="InterPro" id="IPR030489">
    <property type="entry name" value="TR_Rrf2-type_CS"/>
</dbReference>
<dbReference type="GO" id="GO:0005829">
    <property type="term" value="C:cytosol"/>
    <property type="evidence" value="ECO:0007669"/>
    <property type="project" value="TreeGrafter"/>
</dbReference>
<dbReference type="PROSITE" id="PS01332">
    <property type="entry name" value="HTH_RRF2_1"/>
    <property type="match status" value="1"/>
</dbReference>
<dbReference type="InterPro" id="IPR000944">
    <property type="entry name" value="Tscrpt_reg_Rrf2"/>
</dbReference>
<dbReference type="PROSITE" id="PS51197">
    <property type="entry name" value="HTH_RRF2_2"/>
    <property type="match status" value="1"/>
</dbReference>
<evidence type="ECO:0000313" key="2">
    <source>
        <dbReference type="Proteomes" id="UP000298714"/>
    </source>
</evidence>
<gene>
    <name evidence="1" type="ORF">E6W36_07180</name>
</gene>
<evidence type="ECO:0000313" key="1">
    <source>
        <dbReference type="EMBL" id="QCI79404.1"/>
    </source>
</evidence>
<dbReference type="KEGG" id="hgn:E6W36_07180"/>
<keyword evidence="2" id="KW-1185">Reference proteome</keyword>
<dbReference type="NCBIfam" id="TIGR00738">
    <property type="entry name" value="rrf2_super"/>
    <property type="match status" value="1"/>
</dbReference>
<sequence>MRLSNLADYAVVVMIHAAQARDARISAQGVAANTGLPAPTVAKIMGQLSRAGLLESRRGPSGGFQLARGPEQISVAAITEAVDGPIAMTACVDTATSDCGFETVCCMKSRWPIINRAVREALDRVTLADLVRPSFDFLTPAERADARTGNL</sequence>
<dbReference type="PANTHER" id="PTHR33221">
    <property type="entry name" value="WINGED HELIX-TURN-HELIX TRANSCRIPTIONAL REGULATOR, RRF2 FAMILY"/>
    <property type="match status" value="1"/>
</dbReference>